<keyword evidence="2" id="KW-1185">Reference proteome</keyword>
<protein>
    <submittedName>
        <fullName evidence="1">Uncharacterized protein</fullName>
    </submittedName>
</protein>
<dbReference type="RefSeq" id="WP_090551170.1">
    <property type="nucleotide sequence ID" value="NZ_FNFP01000001.1"/>
</dbReference>
<dbReference type="EMBL" id="FNFP01000001">
    <property type="protein sequence ID" value="SDK20886.1"/>
    <property type="molecule type" value="Genomic_DNA"/>
</dbReference>
<organism evidence="1 2">
    <name type="scientific">Natronincola ferrireducens</name>
    <dbReference type="NCBI Taxonomy" id="393762"/>
    <lineage>
        <taxon>Bacteria</taxon>
        <taxon>Bacillati</taxon>
        <taxon>Bacillota</taxon>
        <taxon>Clostridia</taxon>
        <taxon>Peptostreptococcales</taxon>
        <taxon>Natronincolaceae</taxon>
        <taxon>Natronincola</taxon>
    </lineage>
</organism>
<evidence type="ECO:0000313" key="1">
    <source>
        <dbReference type="EMBL" id="SDK20886.1"/>
    </source>
</evidence>
<sequence>MDKKIQYREKDLKDIELDLEELSIQLIDILKYYKIKGVINNEEYEQHIKVKEKFLTYLQNKREKDL</sequence>
<name>A0A1G9A0L1_9FIRM</name>
<dbReference type="Proteomes" id="UP000198718">
    <property type="component" value="Unassembled WGS sequence"/>
</dbReference>
<proteinExistence type="predicted"/>
<accession>A0A1G9A0L1</accession>
<reference evidence="1 2" key="1">
    <citation type="submission" date="2016-10" db="EMBL/GenBank/DDBJ databases">
        <authorList>
            <person name="de Groot N.N."/>
        </authorList>
    </citation>
    <scope>NUCLEOTIDE SEQUENCE [LARGE SCALE GENOMIC DNA]</scope>
    <source>
        <strain evidence="1 2">DSM 18346</strain>
    </source>
</reference>
<dbReference type="OrthoDB" id="2086169at2"/>
<gene>
    <name evidence="1" type="ORF">SAMN05660472_01026</name>
</gene>
<evidence type="ECO:0000313" key="2">
    <source>
        <dbReference type="Proteomes" id="UP000198718"/>
    </source>
</evidence>
<dbReference type="AlphaFoldDB" id="A0A1G9A0L1"/>